<dbReference type="AlphaFoldDB" id="A0A9Q4IGR5"/>
<dbReference type="Proteomes" id="UP001071110">
    <property type="component" value="Unassembled WGS sequence"/>
</dbReference>
<comment type="caution">
    <text evidence="1">The sequence shown here is derived from an EMBL/GenBank/DDBJ whole genome shotgun (WGS) entry which is preliminary data.</text>
</comment>
<evidence type="ECO:0000313" key="1">
    <source>
        <dbReference type="EMBL" id="MCZ2220648.1"/>
    </source>
</evidence>
<dbReference type="RefSeq" id="WP_269027438.1">
    <property type="nucleotide sequence ID" value="NZ_BAABDP010000020.1"/>
</dbReference>
<proteinExistence type="predicted"/>
<reference evidence="1" key="1">
    <citation type="submission" date="2022-08" db="EMBL/GenBank/DDBJ databases">
        <title>Corynebacterium sp. nov., isolated from clinical breast specimens.</title>
        <authorList>
            <person name="Zhang T."/>
        </authorList>
    </citation>
    <scope>NUCLEOTIDE SEQUENCE</scope>
    <source>
        <strain evidence="1">CCUG 57942</strain>
    </source>
</reference>
<dbReference type="EMBL" id="JANRML010000004">
    <property type="protein sequence ID" value="MCZ2220648.1"/>
    <property type="molecule type" value="Genomic_DNA"/>
</dbReference>
<name>A0A9Q4IGR5_9CORY</name>
<accession>A0A9Q4IGR5</accession>
<organism evidence="1 2">
    <name type="scientific">Corynebacterium pilbarense</name>
    <dbReference type="NCBI Taxonomy" id="1288393"/>
    <lineage>
        <taxon>Bacteria</taxon>
        <taxon>Bacillati</taxon>
        <taxon>Actinomycetota</taxon>
        <taxon>Actinomycetes</taxon>
        <taxon>Mycobacteriales</taxon>
        <taxon>Corynebacteriaceae</taxon>
        <taxon>Corynebacterium</taxon>
    </lineage>
</organism>
<gene>
    <name evidence="1" type="ORF">NUW87_04575</name>
</gene>
<sequence>MQVEFPLTLTAVPARLAIRADGSLVPKDYVFKINFLGVDSTREIAKELKLHFSLALNSLYVYNRAQNGGQTGFTSFFHLPNGATKLTVEVMRWAKKREVAQIECVDLQIQAPWSTMNKLTQIGVTTNVS</sequence>
<protein>
    <submittedName>
        <fullName evidence="1">Uncharacterized protein</fullName>
    </submittedName>
</protein>
<keyword evidence="2" id="KW-1185">Reference proteome</keyword>
<evidence type="ECO:0000313" key="2">
    <source>
        <dbReference type="Proteomes" id="UP001071110"/>
    </source>
</evidence>